<accession>A0A5B7EWV5</accession>
<dbReference type="AlphaFoldDB" id="A0A5B7EWV5"/>
<proteinExistence type="predicted"/>
<organism evidence="1 2">
    <name type="scientific">Portunus trituberculatus</name>
    <name type="common">Swimming crab</name>
    <name type="synonym">Neptunus trituberculatus</name>
    <dbReference type="NCBI Taxonomy" id="210409"/>
    <lineage>
        <taxon>Eukaryota</taxon>
        <taxon>Metazoa</taxon>
        <taxon>Ecdysozoa</taxon>
        <taxon>Arthropoda</taxon>
        <taxon>Crustacea</taxon>
        <taxon>Multicrustacea</taxon>
        <taxon>Malacostraca</taxon>
        <taxon>Eumalacostraca</taxon>
        <taxon>Eucarida</taxon>
        <taxon>Decapoda</taxon>
        <taxon>Pleocyemata</taxon>
        <taxon>Brachyura</taxon>
        <taxon>Eubrachyura</taxon>
        <taxon>Portunoidea</taxon>
        <taxon>Portunidae</taxon>
        <taxon>Portuninae</taxon>
        <taxon>Portunus</taxon>
    </lineage>
</organism>
<dbReference type="Proteomes" id="UP000324222">
    <property type="component" value="Unassembled WGS sequence"/>
</dbReference>
<gene>
    <name evidence="1" type="ORF">E2C01_033069</name>
</gene>
<evidence type="ECO:0000313" key="1">
    <source>
        <dbReference type="EMBL" id="MPC39530.1"/>
    </source>
</evidence>
<evidence type="ECO:0000313" key="2">
    <source>
        <dbReference type="Proteomes" id="UP000324222"/>
    </source>
</evidence>
<dbReference type="EMBL" id="VSRR010004390">
    <property type="protein sequence ID" value="MPC39530.1"/>
    <property type="molecule type" value="Genomic_DNA"/>
</dbReference>
<keyword evidence="2" id="KW-1185">Reference proteome</keyword>
<comment type="caution">
    <text evidence="1">The sequence shown here is derived from an EMBL/GenBank/DDBJ whole genome shotgun (WGS) entry which is preliminary data.</text>
</comment>
<sequence length="110" mass="12192">MILNSSQKNIIVNLIKILYSHPEENKTGVVVLKKFDNSFSEEPCRVQIMTLFSETPQGYGVRFNGLPEVVRAGPRAATLCARACNSQLNEALVRPDGNRQEAEADGKTKE</sequence>
<name>A0A5B7EWV5_PORTR</name>
<reference evidence="1 2" key="1">
    <citation type="submission" date="2019-05" db="EMBL/GenBank/DDBJ databases">
        <title>Another draft genome of Portunus trituberculatus and its Hox gene families provides insights of decapod evolution.</title>
        <authorList>
            <person name="Jeong J.-H."/>
            <person name="Song I."/>
            <person name="Kim S."/>
            <person name="Choi T."/>
            <person name="Kim D."/>
            <person name="Ryu S."/>
            <person name="Kim W."/>
        </authorList>
    </citation>
    <scope>NUCLEOTIDE SEQUENCE [LARGE SCALE GENOMIC DNA]</scope>
    <source>
        <tissue evidence="1">Muscle</tissue>
    </source>
</reference>
<protein>
    <submittedName>
        <fullName evidence="1">Uncharacterized protein</fullName>
    </submittedName>
</protein>